<accession>A0A6J4TLI8</accession>
<proteinExistence type="predicted"/>
<reference evidence="1" key="1">
    <citation type="submission" date="2020-02" db="EMBL/GenBank/DDBJ databases">
        <authorList>
            <person name="Meier V. D."/>
        </authorList>
    </citation>
    <scope>NUCLEOTIDE SEQUENCE</scope>
    <source>
        <strain evidence="1">AVDCRST_MAG85</strain>
    </source>
</reference>
<dbReference type="AlphaFoldDB" id="A0A6J4TLI8"/>
<organism evidence="1">
    <name type="scientific">uncultured Solirubrobacteraceae bacterium</name>
    <dbReference type="NCBI Taxonomy" id="1162706"/>
    <lineage>
        <taxon>Bacteria</taxon>
        <taxon>Bacillati</taxon>
        <taxon>Actinomycetota</taxon>
        <taxon>Thermoleophilia</taxon>
        <taxon>Solirubrobacterales</taxon>
        <taxon>Solirubrobacteraceae</taxon>
        <taxon>environmental samples</taxon>
    </lineage>
</organism>
<evidence type="ECO:0000313" key="1">
    <source>
        <dbReference type="EMBL" id="CAA9526507.1"/>
    </source>
</evidence>
<dbReference type="SUPFAM" id="SSF55961">
    <property type="entry name" value="Bet v1-like"/>
    <property type="match status" value="1"/>
</dbReference>
<name>A0A6J4TLI8_9ACTN</name>
<dbReference type="Gene3D" id="3.30.530.20">
    <property type="match status" value="1"/>
</dbReference>
<dbReference type="EMBL" id="CADCVT010000361">
    <property type="protein sequence ID" value="CAA9526507.1"/>
    <property type="molecule type" value="Genomic_DNA"/>
</dbReference>
<protein>
    <submittedName>
        <fullName evidence="1">Uncharacterized protein</fullName>
    </submittedName>
</protein>
<sequence>MTEAPEEEDAAAMLSVTASKVVPVPPESVWELVSDTARYAEYIEGTDEVSRSDGSAANGVTYDEVNPILGPWKARTSWTVIEFEPPRRQVHRSADLPLTSRMDVVMEVAPEGDGSRVTFTLEGDTSLGPVGAAFGKLMRPQIDKDNRKSLDNFAELAIAEHARSTPRAAAPTA</sequence>
<dbReference type="CDD" id="cd07812">
    <property type="entry name" value="SRPBCC"/>
    <property type="match status" value="1"/>
</dbReference>
<dbReference type="InterPro" id="IPR023393">
    <property type="entry name" value="START-like_dom_sf"/>
</dbReference>
<dbReference type="Pfam" id="PF10604">
    <property type="entry name" value="Polyketide_cyc2"/>
    <property type="match status" value="1"/>
</dbReference>
<gene>
    <name evidence="1" type="ORF">AVDCRST_MAG85-3281</name>
</gene>
<dbReference type="InterPro" id="IPR019587">
    <property type="entry name" value="Polyketide_cyclase/dehydratase"/>
</dbReference>